<dbReference type="EMBL" id="CP002817">
    <property type="protein sequence ID" value="AGE70474.1"/>
    <property type="molecule type" value="Genomic_DNA"/>
</dbReference>
<organism evidence="2">
    <name type="scientific">Sulfolobus acidocaldarius N8</name>
    <dbReference type="NCBI Taxonomy" id="1028566"/>
    <lineage>
        <taxon>Archaea</taxon>
        <taxon>Thermoproteota</taxon>
        <taxon>Thermoprotei</taxon>
        <taxon>Sulfolobales</taxon>
        <taxon>Sulfolobaceae</taxon>
        <taxon>Sulfolobus</taxon>
    </lineage>
</organism>
<dbReference type="HOGENOM" id="CLU_3075515_0_0_2"/>
<dbReference type="RefSeq" id="WP_011277410.1">
    <property type="nucleotide sequence ID" value="NC_020246.1"/>
</dbReference>
<name>M1IT04_9CREN</name>
<dbReference type="AlphaFoldDB" id="M1IT04"/>
<dbReference type="KEGG" id="sacn:SacN8_02470"/>
<dbReference type="PATRIC" id="fig|1028566.6.peg.491"/>
<sequence>MKIVKREGEEETDIIFESKEELDRFFDELIKEAEEREKARSKPSHEDNSLKF</sequence>
<protein>
    <submittedName>
        <fullName evidence="1">Uncharacterized protein</fullName>
    </submittedName>
</protein>
<dbReference type="Proteomes" id="UP000011281">
    <property type="component" value="Chromosome"/>
</dbReference>
<accession>M1IT04</accession>
<reference evidence="1 2" key="1">
    <citation type="journal article" date="2012" name="ISME J.">
        <title>Genomic evidence of rapid, global-scale gene flow in a Sulfolobus species.</title>
        <authorList>
            <person name="Mao D."/>
            <person name="Grogan D."/>
        </authorList>
    </citation>
    <scope>NUCLEOTIDE SEQUENCE [LARGE SCALE GENOMIC DNA]</scope>
    <source>
        <strain evidence="1 2">N8</strain>
    </source>
</reference>
<evidence type="ECO:0000313" key="1">
    <source>
        <dbReference type="EMBL" id="AGE70474.1"/>
    </source>
</evidence>
<dbReference type="GeneID" id="58788692"/>
<evidence type="ECO:0000313" key="2">
    <source>
        <dbReference type="Proteomes" id="UP000011281"/>
    </source>
</evidence>
<gene>
    <name evidence="1" type="ORF">SacN8_02470</name>
</gene>
<proteinExistence type="predicted"/>